<reference evidence="3" key="1">
    <citation type="journal article" date="2020" name="Stud. Mycol.">
        <title>101 Dothideomycetes genomes: A test case for predicting lifestyles and emergence of pathogens.</title>
        <authorList>
            <person name="Haridas S."/>
            <person name="Albert R."/>
            <person name="Binder M."/>
            <person name="Bloem J."/>
            <person name="LaButti K."/>
            <person name="Salamov A."/>
            <person name="Andreopoulos B."/>
            <person name="Baker S."/>
            <person name="Barry K."/>
            <person name="Bills G."/>
            <person name="Bluhm B."/>
            <person name="Cannon C."/>
            <person name="Castanera R."/>
            <person name="Culley D."/>
            <person name="Daum C."/>
            <person name="Ezra D."/>
            <person name="Gonzalez J."/>
            <person name="Henrissat B."/>
            <person name="Kuo A."/>
            <person name="Liang C."/>
            <person name="Lipzen A."/>
            <person name="Lutzoni F."/>
            <person name="Magnuson J."/>
            <person name="Mondo S."/>
            <person name="Nolan M."/>
            <person name="Ohm R."/>
            <person name="Pangilinan J."/>
            <person name="Park H.-J."/>
            <person name="Ramirez L."/>
            <person name="Alfaro M."/>
            <person name="Sun H."/>
            <person name="Tritt A."/>
            <person name="Yoshinaga Y."/>
            <person name="Zwiers L.-H."/>
            <person name="Turgeon B."/>
            <person name="Goodwin S."/>
            <person name="Spatafora J."/>
            <person name="Crous P."/>
            <person name="Grigoriev I."/>
        </authorList>
    </citation>
    <scope>NUCLEOTIDE SEQUENCE [LARGE SCALE GENOMIC DNA]</scope>
    <source>
        <strain evidence="3">CBS 304.66</strain>
    </source>
</reference>
<accession>A0A9P4N1G6</accession>
<name>A0A9P4N1G6_9PLEO</name>
<gene>
    <name evidence="2" type="ORF">CC78DRAFT_578633</name>
</gene>
<evidence type="ECO:0000313" key="2">
    <source>
        <dbReference type="EMBL" id="KAF2266055.1"/>
    </source>
</evidence>
<comment type="caution">
    <text evidence="2">The sequence shown here is derived from an EMBL/GenBank/DDBJ whole genome shotgun (WGS) entry which is preliminary data.</text>
</comment>
<proteinExistence type="predicted"/>
<evidence type="ECO:0000313" key="3">
    <source>
        <dbReference type="Proteomes" id="UP000800093"/>
    </source>
</evidence>
<dbReference type="AlphaFoldDB" id="A0A9P4N1G6"/>
<feature type="region of interest" description="Disordered" evidence="1">
    <location>
        <begin position="24"/>
        <end position="50"/>
    </location>
</feature>
<keyword evidence="3" id="KW-1185">Reference proteome</keyword>
<evidence type="ECO:0000256" key="1">
    <source>
        <dbReference type="SAM" id="MobiDB-lite"/>
    </source>
</evidence>
<protein>
    <submittedName>
        <fullName evidence="2">Uncharacterized protein</fullName>
    </submittedName>
</protein>
<dbReference type="EMBL" id="ML986601">
    <property type="protein sequence ID" value="KAF2266055.1"/>
    <property type="molecule type" value="Genomic_DNA"/>
</dbReference>
<sequence length="190" mass="21170">MAGQCGDSPRRWLSHAHHLEPAAEQLAPRKSPSTHALEMPQTATAAPSSPGRWLPSYCTAGLVCRRGLLEVELVLDQDRIAHLAVTERAISRSAELLHPSFFLPPRRDRGAIQFAERRRKATAEAHPHRMILHLNARASSLAYPSPHTDCGRRLHMDRTLDPLCSIRTIILNRGSNLQNLSPRGRGVQRV</sequence>
<dbReference type="Proteomes" id="UP000800093">
    <property type="component" value="Unassembled WGS sequence"/>
</dbReference>
<organism evidence="2 3">
    <name type="scientific">Lojkania enalia</name>
    <dbReference type="NCBI Taxonomy" id="147567"/>
    <lineage>
        <taxon>Eukaryota</taxon>
        <taxon>Fungi</taxon>
        <taxon>Dikarya</taxon>
        <taxon>Ascomycota</taxon>
        <taxon>Pezizomycotina</taxon>
        <taxon>Dothideomycetes</taxon>
        <taxon>Pleosporomycetidae</taxon>
        <taxon>Pleosporales</taxon>
        <taxon>Pleosporales incertae sedis</taxon>
        <taxon>Lojkania</taxon>
    </lineage>
</organism>